<dbReference type="AlphaFoldDB" id="A0A9P7FRA4"/>
<dbReference type="OrthoDB" id="5043642at2759"/>
<reference evidence="6" key="1">
    <citation type="submission" date="2021-02" db="EMBL/GenBank/DDBJ databases">
        <authorList>
            <person name="Nieuwenhuis M."/>
            <person name="Van De Peppel L.J.J."/>
        </authorList>
    </citation>
    <scope>NUCLEOTIDE SEQUENCE</scope>
    <source>
        <strain evidence="6">D49</strain>
    </source>
</reference>
<sequence>MRANESIVLVGSKVLLVPYLREHVPTYHEWMQDEELQRLTASEPLKLDEEYEMQQKWRLDEDKLTFIVLARETTSGDRLPLPNDVEALLPRDPLISALPMVGDVNMFLKGKVPDRSPINIEPESDQEDEFEAEVEVMIAEPAYRRQGLAAEAVQLMLEYATGEPRSHFRASFTLRKDTPPETSTVTPLSGPQQSPLKSTHFNRPGLGIPPTALVARIGDSNVPSIRLFEMLGFRITKRVEIFEEVEMRWGICTINASI</sequence>
<comment type="caution">
    <text evidence="6">The sequence shown here is derived from an EMBL/GenBank/DDBJ whole genome shotgun (WGS) entry which is preliminary data.</text>
</comment>
<feature type="region of interest" description="Disordered" evidence="4">
    <location>
        <begin position="176"/>
        <end position="196"/>
    </location>
</feature>
<name>A0A9P7FRA4_9AGAR</name>
<keyword evidence="3" id="KW-0012">Acyltransferase</keyword>
<feature type="domain" description="N-acetyltransferase" evidence="5">
    <location>
        <begin position="127"/>
        <end position="234"/>
    </location>
</feature>
<evidence type="ECO:0000313" key="6">
    <source>
        <dbReference type="EMBL" id="KAG5636728.1"/>
    </source>
</evidence>
<proteinExistence type="inferred from homology"/>
<keyword evidence="7" id="KW-1185">Reference proteome</keyword>
<reference evidence="6" key="2">
    <citation type="submission" date="2021-10" db="EMBL/GenBank/DDBJ databases">
        <title>Phylogenomics reveals ancestral predisposition of the termite-cultivated fungus Termitomyces towards a domesticated lifestyle.</title>
        <authorList>
            <person name="Auxier B."/>
            <person name="Grum-Grzhimaylo A."/>
            <person name="Cardenas M.E."/>
            <person name="Lodge J.D."/>
            <person name="Laessoe T."/>
            <person name="Pedersen O."/>
            <person name="Smith M.E."/>
            <person name="Kuyper T.W."/>
            <person name="Franco-Molano E.A."/>
            <person name="Baroni T.J."/>
            <person name="Aanen D.K."/>
        </authorList>
    </citation>
    <scope>NUCLEOTIDE SEQUENCE</scope>
    <source>
        <strain evidence="6">D49</strain>
    </source>
</reference>
<accession>A0A9P7FRA4</accession>
<organism evidence="6 7">
    <name type="scientific">Sphagnurus paluster</name>
    <dbReference type="NCBI Taxonomy" id="117069"/>
    <lineage>
        <taxon>Eukaryota</taxon>
        <taxon>Fungi</taxon>
        <taxon>Dikarya</taxon>
        <taxon>Basidiomycota</taxon>
        <taxon>Agaricomycotina</taxon>
        <taxon>Agaricomycetes</taxon>
        <taxon>Agaricomycetidae</taxon>
        <taxon>Agaricales</taxon>
        <taxon>Tricholomatineae</taxon>
        <taxon>Lyophyllaceae</taxon>
        <taxon>Sphagnurus</taxon>
    </lineage>
</organism>
<dbReference type="PANTHER" id="PTHR13256">
    <property type="entry name" value="N-ACETYLTRANSFERASE 9"/>
    <property type="match status" value="1"/>
</dbReference>
<dbReference type="EMBL" id="JABCKI010005899">
    <property type="protein sequence ID" value="KAG5636728.1"/>
    <property type="molecule type" value="Genomic_DNA"/>
</dbReference>
<evidence type="ECO:0000256" key="2">
    <source>
        <dbReference type="ARBA" id="ARBA00022679"/>
    </source>
</evidence>
<dbReference type="Pfam" id="PF13302">
    <property type="entry name" value="Acetyltransf_3"/>
    <property type="match status" value="1"/>
</dbReference>
<protein>
    <recommendedName>
        <fullName evidence="5">N-acetyltransferase domain-containing protein</fullName>
    </recommendedName>
</protein>
<evidence type="ECO:0000313" key="7">
    <source>
        <dbReference type="Proteomes" id="UP000717328"/>
    </source>
</evidence>
<dbReference type="InterPro" id="IPR039135">
    <property type="entry name" value="NAT9-like"/>
</dbReference>
<gene>
    <name evidence="6" type="ORF">H0H81_007057</name>
</gene>
<evidence type="ECO:0000256" key="3">
    <source>
        <dbReference type="ARBA" id="ARBA00023315"/>
    </source>
</evidence>
<feature type="compositionally biased region" description="Polar residues" evidence="4">
    <location>
        <begin position="180"/>
        <end position="196"/>
    </location>
</feature>
<dbReference type="InterPro" id="IPR016181">
    <property type="entry name" value="Acyl_CoA_acyltransferase"/>
</dbReference>
<keyword evidence="2" id="KW-0808">Transferase</keyword>
<dbReference type="PANTHER" id="PTHR13256:SF16">
    <property type="entry name" value="ALPHA_BETA-TUBULIN-N-ACETYLTRANSFERASE 9"/>
    <property type="match status" value="1"/>
</dbReference>
<evidence type="ECO:0000256" key="1">
    <source>
        <dbReference type="ARBA" id="ARBA00009342"/>
    </source>
</evidence>
<dbReference type="Gene3D" id="3.40.630.30">
    <property type="match status" value="1"/>
</dbReference>
<dbReference type="GO" id="GO:0008080">
    <property type="term" value="F:N-acetyltransferase activity"/>
    <property type="evidence" value="ECO:0007669"/>
    <property type="project" value="InterPro"/>
</dbReference>
<dbReference type="SUPFAM" id="SSF55729">
    <property type="entry name" value="Acyl-CoA N-acyltransferases (Nat)"/>
    <property type="match status" value="1"/>
</dbReference>
<dbReference type="InterPro" id="IPR000182">
    <property type="entry name" value="GNAT_dom"/>
</dbReference>
<evidence type="ECO:0000256" key="4">
    <source>
        <dbReference type="SAM" id="MobiDB-lite"/>
    </source>
</evidence>
<dbReference type="Proteomes" id="UP000717328">
    <property type="component" value="Unassembled WGS sequence"/>
</dbReference>
<comment type="similarity">
    <text evidence="1">Belongs to the acetyltransferase family. GNAT subfamily.</text>
</comment>
<evidence type="ECO:0000259" key="5">
    <source>
        <dbReference type="Pfam" id="PF13302"/>
    </source>
</evidence>